<organism evidence="17 18">
    <name type="scientific">Candidatus Brocadia sapporoensis</name>
    <dbReference type="NCBI Taxonomy" id="392547"/>
    <lineage>
        <taxon>Bacteria</taxon>
        <taxon>Pseudomonadati</taxon>
        <taxon>Planctomycetota</taxon>
        <taxon>Candidatus Brocadiia</taxon>
        <taxon>Candidatus Brocadiales</taxon>
        <taxon>Candidatus Brocadiaceae</taxon>
        <taxon>Candidatus Brocadia</taxon>
    </lineage>
</organism>
<feature type="domain" description="EAL" evidence="15">
    <location>
        <begin position="604"/>
        <end position="858"/>
    </location>
</feature>
<feature type="domain" description="PAC" evidence="14">
    <location>
        <begin position="215"/>
        <end position="267"/>
    </location>
</feature>
<dbReference type="FunFam" id="3.20.20.450:FF:000001">
    <property type="entry name" value="Cyclic di-GMP phosphodiesterase yahA"/>
    <property type="match status" value="1"/>
</dbReference>
<dbReference type="Pfam" id="PF00990">
    <property type="entry name" value="GGDEF"/>
    <property type="match status" value="1"/>
</dbReference>
<dbReference type="Proteomes" id="UP000242219">
    <property type="component" value="Unassembled WGS sequence"/>
</dbReference>
<dbReference type="InterPro" id="IPR001789">
    <property type="entry name" value="Sig_transdc_resp-reg_receiver"/>
</dbReference>
<evidence type="ECO:0000259" key="14">
    <source>
        <dbReference type="PROSITE" id="PS50113"/>
    </source>
</evidence>
<keyword evidence="3" id="KW-0997">Cell inner membrane</keyword>
<dbReference type="AlphaFoldDB" id="A0A1V6M164"/>
<dbReference type="Gene3D" id="3.30.450.20">
    <property type="entry name" value="PAS domain"/>
    <property type="match status" value="2"/>
</dbReference>
<evidence type="ECO:0000259" key="13">
    <source>
        <dbReference type="PROSITE" id="PS50112"/>
    </source>
</evidence>
<keyword evidence="5" id="KW-0812">Transmembrane</keyword>
<dbReference type="PROSITE" id="PS50887">
    <property type="entry name" value="GGDEF"/>
    <property type="match status" value="1"/>
</dbReference>
<dbReference type="InterPro" id="IPR035919">
    <property type="entry name" value="EAL_sf"/>
</dbReference>
<dbReference type="Pfam" id="PF00072">
    <property type="entry name" value="Response_reg"/>
    <property type="match status" value="1"/>
</dbReference>
<evidence type="ECO:0000313" key="18">
    <source>
        <dbReference type="Proteomes" id="UP000242219"/>
    </source>
</evidence>
<dbReference type="Gene3D" id="3.20.20.450">
    <property type="entry name" value="EAL domain"/>
    <property type="match status" value="1"/>
</dbReference>
<evidence type="ECO:0000256" key="1">
    <source>
        <dbReference type="ARBA" id="ARBA00004429"/>
    </source>
</evidence>
<keyword evidence="9" id="KW-0472">Membrane</keyword>
<dbReference type="EMBL" id="MJUW02000057">
    <property type="protein sequence ID" value="OQD46105.1"/>
    <property type="molecule type" value="Genomic_DNA"/>
</dbReference>
<evidence type="ECO:0000313" key="17">
    <source>
        <dbReference type="EMBL" id="OQD46105.1"/>
    </source>
</evidence>
<dbReference type="InterPro" id="IPR001633">
    <property type="entry name" value="EAL_dom"/>
</dbReference>
<comment type="caution">
    <text evidence="17">The sequence shown here is derived from an EMBL/GenBank/DDBJ whole genome shotgun (WGS) entry which is preliminary data.</text>
</comment>
<evidence type="ECO:0000256" key="2">
    <source>
        <dbReference type="ARBA" id="ARBA00022475"/>
    </source>
</evidence>
<dbReference type="SMART" id="SM00052">
    <property type="entry name" value="EAL"/>
    <property type="match status" value="1"/>
</dbReference>
<dbReference type="GO" id="GO:0000166">
    <property type="term" value="F:nucleotide binding"/>
    <property type="evidence" value="ECO:0007669"/>
    <property type="project" value="UniProtKB-KW"/>
</dbReference>
<feature type="domain" description="PAS" evidence="13">
    <location>
        <begin position="166"/>
        <end position="212"/>
    </location>
</feature>
<evidence type="ECO:0000256" key="4">
    <source>
        <dbReference type="ARBA" id="ARBA00022679"/>
    </source>
</evidence>
<dbReference type="GO" id="GO:0016740">
    <property type="term" value="F:transferase activity"/>
    <property type="evidence" value="ECO:0007669"/>
    <property type="project" value="UniProtKB-KW"/>
</dbReference>
<feature type="coiled-coil region" evidence="11">
    <location>
        <begin position="258"/>
        <end position="303"/>
    </location>
</feature>
<dbReference type="FunFam" id="2.10.70.100:FF:000001">
    <property type="entry name" value="Sensory transduction histidine kinase"/>
    <property type="match status" value="1"/>
</dbReference>
<keyword evidence="6" id="KW-0677">Repeat</keyword>
<name>A0A1V6M164_9BACT</name>
<keyword evidence="8" id="KW-1133">Transmembrane helix</keyword>
<dbReference type="InterPro" id="IPR011006">
    <property type="entry name" value="CheY-like_superfamily"/>
</dbReference>
<dbReference type="SMART" id="SM00086">
    <property type="entry name" value="PAC"/>
    <property type="match status" value="2"/>
</dbReference>
<comment type="subcellular location">
    <subcellularLocation>
        <location evidence="1">Cell inner membrane</location>
        <topology evidence="1">Multi-pass membrane protein</topology>
    </subcellularLocation>
</comment>
<dbReference type="CDD" id="cd01948">
    <property type="entry name" value="EAL"/>
    <property type="match status" value="1"/>
</dbReference>
<dbReference type="NCBIfam" id="TIGR00229">
    <property type="entry name" value="sensory_box"/>
    <property type="match status" value="2"/>
</dbReference>
<dbReference type="InterPro" id="IPR000160">
    <property type="entry name" value="GGDEF_dom"/>
</dbReference>
<keyword evidence="18" id="KW-1185">Reference proteome</keyword>
<dbReference type="CDD" id="cd01949">
    <property type="entry name" value="GGDEF"/>
    <property type="match status" value="1"/>
</dbReference>
<dbReference type="InterPro" id="IPR000014">
    <property type="entry name" value="PAS"/>
</dbReference>
<dbReference type="Pfam" id="PF13426">
    <property type="entry name" value="PAS_9"/>
    <property type="match status" value="1"/>
</dbReference>
<dbReference type="Gene3D" id="3.40.50.2300">
    <property type="match status" value="1"/>
</dbReference>
<evidence type="ECO:0000259" key="16">
    <source>
        <dbReference type="PROSITE" id="PS50887"/>
    </source>
</evidence>
<keyword evidence="7" id="KW-0547">Nucleotide-binding</keyword>
<dbReference type="NCBIfam" id="TIGR00254">
    <property type="entry name" value="GGDEF"/>
    <property type="match status" value="1"/>
</dbReference>
<dbReference type="InterPro" id="IPR001610">
    <property type="entry name" value="PAC"/>
</dbReference>
<dbReference type="PROSITE" id="PS50113">
    <property type="entry name" value="PAC"/>
    <property type="match status" value="1"/>
</dbReference>
<keyword evidence="10" id="KW-0597">Phosphoprotein</keyword>
<dbReference type="SUPFAM" id="SSF55785">
    <property type="entry name" value="PYP-like sensor domain (PAS domain)"/>
    <property type="match status" value="2"/>
</dbReference>
<evidence type="ECO:0000256" key="6">
    <source>
        <dbReference type="ARBA" id="ARBA00022737"/>
    </source>
</evidence>
<dbReference type="GO" id="GO:0005886">
    <property type="term" value="C:plasma membrane"/>
    <property type="evidence" value="ECO:0007669"/>
    <property type="project" value="UniProtKB-SubCell"/>
</dbReference>
<feature type="domain" description="Response regulatory" evidence="12">
    <location>
        <begin position="6"/>
        <end position="122"/>
    </location>
</feature>
<dbReference type="SMART" id="SM00448">
    <property type="entry name" value="REC"/>
    <property type="match status" value="1"/>
</dbReference>
<dbReference type="PROSITE" id="PS50110">
    <property type="entry name" value="RESPONSE_REGULATORY"/>
    <property type="match status" value="1"/>
</dbReference>
<feature type="domain" description="PAS" evidence="13">
    <location>
        <begin position="307"/>
        <end position="366"/>
    </location>
</feature>
<dbReference type="InterPro" id="IPR029787">
    <property type="entry name" value="Nucleotide_cyclase"/>
</dbReference>
<dbReference type="Pfam" id="PF00563">
    <property type="entry name" value="EAL"/>
    <property type="match status" value="1"/>
</dbReference>
<dbReference type="CDD" id="cd00130">
    <property type="entry name" value="PAS"/>
    <property type="match status" value="2"/>
</dbReference>
<dbReference type="InterPro" id="IPR035965">
    <property type="entry name" value="PAS-like_dom_sf"/>
</dbReference>
<evidence type="ECO:0000256" key="8">
    <source>
        <dbReference type="ARBA" id="ARBA00022989"/>
    </source>
</evidence>
<dbReference type="CDD" id="cd00156">
    <property type="entry name" value="REC"/>
    <property type="match status" value="1"/>
</dbReference>
<dbReference type="PROSITE" id="PS50112">
    <property type="entry name" value="PAS"/>
    <property type="match status" value="2"/>
</dbReference>
<gene>
    <name evidence="17" type="ORF">BIY37_04930</name>
</gene>
<proteinExistence type="predicted"/>
<evidence type="ECO:0000256" key="10">
    <source>
        <dbReference type="PROSITE-ProRule" id="PRU00169"/>
    </source>
</evidence>
<evidence type="ECO:0000256" key="9">
    <source>
        <dbReference type="ARBA" id="ARBA00023136"/>
    </source>
</evidence>
<dbReference type="PROSITE" id="PS50883">
    <property type="entry name" value="EAL"/>
    <property type="match status" value="1"/>
</dbReference>
<dbReference type="SUPFAM" id="SSF55073">
    <property type="entry name" value="Nucleotide cyclase"/>
    <property type="match status" value="1"/>
</dbReference>
<dbReference type="SMART" id="SM00091">
    <property type="entry name" value="PAS"/>
    <property type="match status" value="2"/>
</dbReference>
<protein>
    <recommendedName>
        <fullName evidence="19">Diguanylate cyclase</fullName>
    </recommendedName>
</protein>
<feature type="domain" description="GGDEF" evidence="16">
    <location>
        <begin position="462"/>
        <end position="595"/>
    </location>
</feature>
<dbReference type="InterPro" id="IPR013655">
    <property type="entry name" value="PAS_fold_3"/>
</dbReference>
<keyword evidence="11" id="KW-0175">Coiled coil</keyword>
<dbReference type="PANTHER" id="PTHR44757">
    <property type="entry name" value="DIGUANYLATE CYCLASE DGCP"/>
    <property type="match status" value="1"/>
</dbReference>
<evidence type="ECO:0000256" key="11">
    <source>
        <dbReference type="SAM" id="Coils"/>
    </source>
</evidence>
<dbReference type="InterPro" id="IPR043128">
    <property type="entry name" value="Rev_trsase/Diguanyl_cyclase"/>
</dbReference>
<dbReference type="Gene3D" id="3.30.70.270">
    <property type="match status" value="1"/>
</dbReference>
<evidence type="ECO:0008006" key="19">
    <source>
        <dbReference type="Google" id="ProtNLM"/>
    </source>
</evidence>
<accession>A0A1V6M164</accession>
<evidence type="ECO:0000256" key="5">
    <source>
        <dbReference type="ARBA" id="ARBA00022692"/>
    </source>
</evidence>
<keyword evidence="2" id="KW-1003">Cell membrane</keyword>
<reference evidence="17 18" key="1">
    <citation type="journal article" date="2016" name="Genome Announc.">
        <title>Draft Genome Sequence of the Anaerobic Ammonium-Oxidizing Bacterium 'Candidatus Brocadia sp. 40'.</title>
        <authorList>
            <person name="Ali M."/>
            <person name="Haroon M.F."/>
            <person name="Narita Y."/>
            <person name="Zhang L."/>
            <person name="Rangel Shaw D."/>
            <person name="Okabe S."/>
            <person name="Saikaly P.E."/>
        </authorList>
    </citation>
    <scope>NUCLEOTIDE SEQUENCE [LARGE SCALE GENOMIC DNA]</scope>
    <source>
        <strain evidence="17 18">40</strain>
    </source>
</reference>
<evidence type="ECO:0000259" key="12">
    <source>
        <dbReference type="PROSITE" id="PS50110"/>
    </source>
</evidence>
<feature type="modified residue" description="4-aspartylphosphate" evidence="10">
    <location>
        <position position="57"/>
    </location>
</feature>
<dbReference type="GO" id="GO:0000160">
    <property type="term" value="P:phosphorelay signal transduction system"/>
    <property type="evidence" value="ECO:0007669"/>
    <property type="project" value="InterPro"/>
</dbReference>
<dbReference type="PANTHER" id="PTHR44757:SF2">
    <property type="entry name" value="BIOFILM ARCHITECTURE MAINTENANCE PROTEIN MBAA"/>
    <property type="match status" value="1"/>
</dbReference>
<sequence>MKTPLRVLIVNDSRDDVELILRELRRGSYEPVFELVETAAAMKTMLEKHEWDIVLADHSMPFFSSSEALMQLQLCGQDIPFIIVSDSKGEDIAVSSTKAGAHSYIMKDKLERLVPAIERELIEMGERRKCRRAEGFSRKNETRLANAQRIARLGNWEWDIVKNECYWSDEVYRIYGFAPQSFRPTYEAFLNIVHDDDREFVKKSVHDALHERKPYHIDCRVVLPDDSVRIVHEQAEVVFDKSGRAIQMNGIVQDITERKQFEKELRVLNESLERHVANRTAAQMKLNEELQMEIKERKRMEKALYHSEEQYRLLFESNPHPMWIYDLETLSFLAVNDAAIHHYGYSREEFLSMTIRDVCFFEDILPFLDCVSKVTDGFHTAGILRHRKKDGSIMYVETNSHTITFAGRHAGIVLVTDVTERTWMEEKMKHLAFHDNLTSLPNRILFNNRLTQALAHARQMNEMLAVMFLDLDRFKIINDALGHTIGDQLLCEVADRLKSCAGEGDTVARFAGDKFTLFMAGITQEDYVTNIACKILDAFKQTWIIRDHEFYITASVGIAVYPSHGDSTETLLRNANAAMYYAKKQGRNTYQFYTEAMHARSFEKMRMEYNLRRALEREEFAVYYQPLVNVNTGQVVGMEALVRWWHPERGLVLPEEFLPMSENTRLIVFIDELVLYTVCEQCKAWQDAGHQPLSVAVNISTHTFQQSNLVEMVLSVLQKTGLDPQFLGLEITESIAMQDMETIVSKLEQLSSLGIQISIDDFGTGFSSLYYLKKFPIHKLKISQHFVNGITTDQNDKIIVSSVIALAQSLKFKVVAEGVENEEQLVFLKQRQCDEMQGFLFCKPLPAEAFEKMVRHVNPVCDTQ</sequence>
<dbReference type="Gene3D" id="2.10.70.100">
    <property type="match status" value="1"/>
</dbReference>
<evidence type="ECO:0000259" key="15">
    <source>
        <dbReference type="PROSITE" id="PS50883"/>
    </source>
</evidence>
<evidence type="ECO:0000256" key="7">
    <source>
        <dbReference type="ARBA" id="ARBA00022741"/>
    </source>
</evidence>
<dbReference type="SUPFAM" id="SSF52172">
    <property type="entry name" value="CheY-like"/>
    <property type="match status" value="1"/>
</dbReference>
<dbReference type="InterPro" id="IPR052155">
    <property type="entry name" value="Biofilm_reg_signaling"/>
</dbReference>
<evidence type="ECO:0000256" key="3">
    <source>
        <dbReference type="ARBA" id="ARBA00022519"/>
    </source>
</evidence>
<dbReference type="RefSeq" id="WP_070066713.1">
    <property type="nucleotide sequence ID" value="NZ_MJUW02000057.1"/>
</dbReference>
<dbReference type="InterPro" id="IPR000700">
    <property type="entry name" value="PAS-assoc_C"/>
</dbReference>
<dbReference type="Pfam" id="PF08447">
    <property type="entry name" value="PAS_3"/>
    <property type="match status" value="1"/>
</dbReference>
<keyword evidence="4" id="KW-0808">Transferase</keyword>
<dbReference type="SUPFAM" id="SSF141868">
    <property type="entry name" value="EAL domain-like"/>
    <property type="match status" value="1"/>
</dbReference>
<dbReference type="SMART" id="SM00267">
    <property type="entry name" value="GGDEF"/>
    <property type="match status" value="1"/>
</dbReference>